<feature type="domain" description="UDP-N-acetylglucosamine 2-epimerase" evidence="5">
    <location>
        <begin position="32"/>
        <end position="389"/>
    </location>
</feature>
<gene>
    <name evidence="6" type="ORF">ENQ76_06630</name>
</gene>
<dbReference type="AlphaFoldDB" id="A0A7C2K069"/>
<dbReference type="NCBIfam" id="TIGR00236">
    <property type="entry name" value="wecB"/>
    <property type="match status" value="1"/>
</dbReference>
<evidence type="ECO:0000259" key="5">
    <source>
        <dbReference type="Pfam" id="PF02350"/>
    </source>
</evidence>
<proteinExistence type="inferred from homology"/>
<dbReference type="PANTHER" id="PTHR43174:SF2">
    <property type="entry name" value="UDP-N-ACETYLGLUCOSAMINE 2-EPIMERASE"/>
    <property type="match status" value="1"/>
</dbReference>
<comment type="caution">
    <text evidence="6">The sequence shown here is derived from an EMBL/GenBank/DDBJ whole genome shotgun (WGS) entry which is preliminary data.</text>
</comment>
<dbReference type="PANTHER" id="PTHR43174">
    <property type="entry name" value="UDP-N-ACETYLGLUCOSAMINE 2-EPIMERASE"/>
    <property type="match status" value="1"/>
</dbReference>
<evidence type="ECO:0000256" key="1">
    <source>
        <dbReference type="ARBA" id="ARBA00023235"/>
    </source>
</evidence>
<keyword evidence="1 4" id="KW-0413">Isomerase</keyword>
<dbReference type="Gene3D" id="3.40.50.2000">
    <property type="entry name" value="Glycogen Phosphorylase B"/>
    <property type="match status" value="2"/>
</dbReference>
<name>A0A7C2K069_9PLAN</name>
<dbReference type="EC" id="5.1.3.14" evidence="3"/>
<dbReference type="Pfam" id="PF02350">
    <property type="entry name" value="Epimerase_2"/>
    <property type="match status" value="1"/>
</dbReference>
<dbReference type="GO" id="GO:0008761">
    <property type="term" value="F:UDP-N-acetylglucosamine 2-epimerase activity"/>
    <property type="evidence" value="ECO:0007669"/>
    <property type="project" value="UniProtKB-EC"/>
</dbReference>
<organism evidence="6">
    <name type="scientific">Schlesneria paludicola</name>
    <dbReference type="NCBI Taxonomy" id="360056"/>
    <lineage>
        <taxon>Bacteria</taxon>
        <taxon>Pseudomonadati</taxon>
        <taxon>Planctomycetota</taxon>
        <taxon>Planctomycetia</taxon>
        <taxon>Planctomycetales</taxon>
        <taxon>Planctomycetaceae</taxon>
        <taxon>Schlesneria</taxon>
    </lineage>
</organism>
<evidence type="ECO:0000256" key="4">
    <source>
        <dbReference type="RuleBase" id="RU003513"/>
    </source>
</evidence>
<reference evidence="6" key="1">
    <citation type="journal article" date="2020" name="mSystems">
        <title>Genome- and Community-Level Interaction Insights into Carbon Utilization and Element Cycling Functions of Hydrothermarchaeota in Hydrothermal Sediment.</title>
        <authorList>
            <person name="Zhou Z."/>
            <person name="Liu Y."/>
            <person name="Xu W."/>
            <person name="Pan J."/>
            <person name="Luo Z.H."/>
            <person name="Li M."/>
        </authorList>
    </citation>
    <scope>NUCLEOTIDE SEQUENCE [LARGE SCALE GENOMIC DNA]</scope>
    <source>
        <strain evidence="6">SpSt-339</strain>
    </source>
</reference>
<comment type="similarity">
    <text evidence="2 4">Belongs to the UDP-N-acetylglucosamine 2-epimerase family.</text>
</comment>
<protein>
    <recommendedName>
        <fullName evidence="3">UDP-N-acetylglucosamine 2-epimerase (non-hydrolyzing)</fullName>
        <ecNumber evidence="3">5.1.3.14</ecNumber>
    </recommendedName>
</protein>
<sequence>MTSLSNSAESRDVCLVVGTRPEVVKMAPVYVALRRSQRLRPVLLSTGQHRQMLDQALAAFGLTPDDDLDLMQPGQTLTELTSRAISRIGAYLSERRPAAVLVQGDTTTVLSTGLAAFYHGIPVGHVEAGLRTGNLQSPWPEEMNRRLVAPLCRWHFAPTEWSRNNLLAEGIPEEHCHVTGNPVVDALRWMYDRVNERNTDHHDIAQRLGIPADFADAYLNGGRTPFVLVTGHRRESFGGGLERVCEALQRLVARRPDVGVLFPVHLNPAVRGPVRERLADCPRIALTEPADYHDFVWLMGRCRFLISDSGGVQEEAPCLGKPVLVTRNTTERPEGVEAGTCRLVGTDPDRILQEAEILLSDADEYCRRSQLANPYGDGRAAERIASILEATV</sequence>
<evidence type="ECO:0000256" key="3">
    <source>
        <dbReference type="ARBA" id="ARBA00038858"/>
    </source>
</evidence>
<evidence type="ECO:0000313" key="6">
    <source>
        <dbReference type="EMBL" id="HEN15127.1"/>
    </source>
</evidence>
<accession>A0A7C2K069</accession>
<dbReference type="SUPFAM" id="SSF53756">
    <property type="entry name" value="UDP-Glycosyltransferase/glycogen phosphorylase"/>
    <property type="match status" value="1"/>
</dbReference>
<dbReference type="CDD" id="cd03786">
    <property type="entry name" value="GTB_UDP-GlcNAc_2-Epimerase"/>
    <property type="match status" value="1"/>
</dbReference>
<dbReference type="InterPro" id="IPR003331">
    <property type="entry name" value="UDP_GlcNAc_Epimerase_2_dom"/>
</dbReference>
<evidence type="ECO:0000256" key="2">
    <source>
        <dbReference type="ARBA" id="ARBA00038209"/>
    </source>
</evidence>
<dbReference type="InterPro" id="IPR029767">
    <property type="entry name" value="WecB-like"/>
</dbReference>
<dbReference type="EMBL" id="DSOK01000193">
    <property type="protein sequence ID" value="HEN15127.1"/>
    <property type="molecule type" value="Genomic_DNA"/>
</dbReference>